<dbReference type="Gene3D" id="3.90.550.10">
    <property type="entry name" value="Spore Coat Polysaccharide Biosynthesis Protein SpsA, Chain A"/>
    <property type="match status" value="1"/>
</dbReference>
<evidence type="ECO:0000313" key="3">
    <source>
        <dbReference type="Proteomes" id="UP000053660"/>
    </source>
</evidence>
<dbReference type="PANTHER" id="PTHR31562:SF5">
    <property type="entry name" value="GLYCO_TRANS_2-LIKE DOMAIN-CONTAINING PROTEIN"/>
    <property type="match status" value="1"/>
</dbReference>
<dbReference type="PANTHER" id="PTHR31562">
    <property type="entry name" value="PROTEIN CBG18972"/>
    <property type="match status" value="1"/>
</dbReference>
<evidence type="ECO:0000313" key="2">
    <source>
        <dbReference type="EMBL" id="KHJ79132.1"/>
    </source>
</evidence>
<evidence type="ECO:0000256" key="1">
    <source>
        <dbReference type="SAM" id="Phobius"/>
    </source>
</evidence>
<keyword evidence="1" id="KW-0472">Membrane</keyword>
<dbReference type="Proteomes" id="UP000053660">
    <property type="component" value="Unassembled WGS sequence"/>
</dbReference>
<feature type="transmembrane region" description="Helical" evidence="1">
    <location>
        <begin position="12"/>
        <end position="32"/>
    </location>
</feature>
<dbReference type="AlphaFoldDB" id="A0A0B1S6P8"/>
<dbReference type="InterPro" id="IPR029044">
    <property type="entry name" value="Nucleotide-diphossugar_trans"/>
</dbReference>
<sequence length="246" mass="28085">MRSNRRCRTATMPGSVWILLLCAAIVLTIHYIKVKQNSIVVEQTQSGNNFVSFDNSGNKILEQAPRIGIVVVIDADTNVEDYQHALCKRIEDFIDPNSKITFYERLDNWEIMPSEYLAQNTLWTQKFLEGLAEFESRLPDSFHGDDKGAIHQYLCENIPTCSENPTALAKCLYVYNKSKDEHDLLMFELCIKELLGNTSNYGDIRILPRVPSLIVFIALNCVFQTSTFIGQRMGTRQLADKQHLES</sequence>
<keyword evidence="1" id="KW-1133">Transmembrane helix</keyword>
<organism evidence="2 3">
    <name type="scientific">Oesophagostomum dentatum</name>
    <name type="common">Nodular worm</name>
    <dbReference type="NCBI Taxonomy" id="61180"/>
    <lineage>
        <taxon>Eukaryota</taxon>
        <taxon>Metazoa</taxon>
        <taxon>Ecdysozoa</taxon>
        <taxon>Nematoda</taxon>
        <taxon>Chromadorea</taxon>
        <taxon>Rhabditida</taxon>
        <taxon>Rhabditina</taxon>
        <taxon>Rhabditomorpha</taxon>
        <taxon>Strongyloidea</taxon>
        <taxon>Strongylidae</taxon>
        <taxon>Oesophagostomum</taxon>
    </lineage>
</organism>
<keyword evidence="3" id="KW-1185">Reference proteome</keyword>
<gene>
    <name evidence="2" type="ORF">OESDEN_21230</name>
</gene>
<keyword evidence="1" id="KW-0812">Transmembrane</keyword>
<dbReference type="OrthoDB" id="407658at2759"/>
<accession>A0A0B1S6P8</accession>
<dbReference type="Pfam" id="PF03314">
    <property type="entry name" value="DUF273"/>
    <property type="match status" value="1"/>
</dbReference>
<protein>
    <submittedName>
        <fullName evidence="2">Uncharacterized protein</fullName>
    </submittedName>
</protein>
<dbReference type="InterPro" id="IPR004988">
    <property type="entry name" value="DUF273"/>
</dbReference>
<name>A0A0B1S6P8_OESDE</name>
<reference evidence="2 3" key="1">
    <citation type="submission" date="2014-03" db="EMBL/GenBank/DDBJ databases">
        <title>Draft genome of the hookworm Oesophagostomum dentatum.</title>
        <authorList>
            <person name="Mitreva M."/>
        </authorList>
    </citation>
    <scope>NUCLEOTIDE SEQUENCE [LARGE SCALE GENOMIC DNA]</scope>
    <source>
        <strain evidence="2 3">OD-Hann</strain>
    </source>
</reference>
<proteinExistence type="predicted"/>
<dbReference type="EMBL" id="KN606792">
    <property type="protein sequence ID" value="KHJ79132.1"/>
    <property type="molecule type" value="Genomic_DNA"/>
</dbReference>